<dbReference type="InterPro" id="IPR050065">
    <property type="entry name" value="GlmU-like"/>
</dbReference>
<dbReference type="SUPFAM" id="SSF53448">
    <property type="entry name" value="Nucleotide-diphospho-sugar transferases"/>
    <property type="match status" value="1"/>
</dbReference>
<dbReference type="NCBIfam" id="NF045761">
    <property type="entry name" value="NAMPUrTaseMurU"/>
    <property type="match status" value="1"/>
</dbReference>
<dbReference type="KEGG" id="njp:NEJAP_0782"/>
<keyword evidence="5" id="KW-1185">Reference proteome</keyword>
<sequence length="223" mass="23862">MKAMILAAGLGTRLRPLTLTTPKPLVLVNGKALIEYHIENLSRAGFTDIVINHAWLGEKIEAALGDGSRWGVSISYSAEAEPLETGGGIFQVLDHLSGDGEAFVVVNGDILSDFDFSLLQQLTPDVAHLILVDNPEHNLEGDFSCKPDGLLSMQGDKQTFSGISVLTSKLFVDCGIGAFSLGPLLKSAIAKGSVSGSVYHGAWIDVGTHERLEQAENYIKESR</sequence>
<organism evidence="4 5">
    <name type="scientific">Neptunomonas japonica JAMM 1380</name>
    <dbReference type="NCBI Taxonomy" id="1441457"/>
    <lineage>
        <taxon>Bacteria</taxon>
        <taxon>Pseudomonadati</taxon>
        <taxon>Pseudomonadota</taxon>
        <taxon>Gammaproteobacteria</taxon>
        <taxon>Oceanospirillales</taxon>
        <taxon>Oceanospirillaceae</taxon>
        <taxon>Neptunomonas</taxon>
    </lineage>
</organism>
<dbReference type="EC" id="2.7.7.13" evidence="4"/>
<dbReference type="PANTHER" id="PTHR43584:SF8">
    <property type="entry name" value="N-ACETYLMURAMATE ALPHA-1-PHOSPHATE URIDYLYLTRANSFERASE"/>
    <property type="match status" value="1"/>
</dbReference>
<evidence type="ECO:0000259" key="3">
    <source>
        <dbReference type="Pfam" id="PF00483"/>
    </source>
</evidence>
<dbReference type="AlphaFoldDB" id="A0A7R6SUP7"/>
<dbReference type="InterPro" id="IPR029044">
    <property type="entry name" value="Nucleotide-diphossugar_trans"/>
</dbReference>
<dbReference type="Gene3D" id="3.90.550.10">
    <property type="entry name" value="Spore Coat Polysaccharide Biosynthesis Protein SpsA, Chain A"/>
    <property type="match status" value="1"/>
</dbReference>
<evidence type="ECO:0000256" key="2">
    <source>
        <dbReference type="ARBA" id="ARBA00022695"/>
    </source>
</evidence>
<evidence type="ECO:0000313" key="4">
    <source>
        <dbReference type="EMBL" id="BBB28739.1"/>
    </source>
</evidence>
<dbReference type="GO" id="GO:0004475">
    <property type="term" value="F:mannose-1-phosphate guanylyltransferase (GTP) activity"/>
    <property type="evidence" value="ECO:0007669"/>
    <property type="project" value="UniProtKB-EC"/>
</dbReference>
<dbReference type="InterPro" id="IPR054790">
    <property type="entry name" value="MurU"/>
</dbReference>
<reference evidence="4 5" key="1">
    <citation type="journal article" date="2008" name="Int. J. Syst. Evol. Microbiol.">
        <title>Neptunomonas japonica sp. nov., an Osedax japonicus symbiont-like bacterium isolated from sediment adjacent to sperm whale carcasses off Kagoshima, Japan.</title>
        <authorList>
            <person name="Miyazaki M."/>
            <person name="Nogi Y."/>
            <person name="Fujiwara Y."/>
            <person name="Kawato M."/>
            <person name="Kubokawa K."/>
            <person name="Horikoshi K."/>
        </authorList>
    </citation>
    <scope>NUCLEOTIDE SEQUENCE [LARGE SCALE GENOMIC DNA]</scope>
    <source>
        <strain evidence="4 5">JAMM 1380</strain>
    </source>
</reference>
<dbReference type="CDD" id="cd06422">
    <property type="entry name" value="NTP_transferase_like_1"/>
    <property type="match status" value="1"/>
</dbReference>
<dbReference type="Pfam" id="PF00483">
    <property type="entry name" value="NTP_transferase"/>
    <property type="match status" value="1"/>
</dbReference>
<dbReference type="InterPro" id="IPR005835">
    <property type="entry name" value="NTP_transferase_dom"/>
</dbReference>
<feature type="domain" description="Nucleotidyl transferase" evidence="3">
    <location>
        <begin position="2"/>
        <end position="118"/>
    </location>
</feature>
<dbReference type="RefSeq" id="WP_201349406.1">
    <property type="nucleotide sequence ID" value="NZ_AP014546.1"/>
</dbReference>
<gene>
    <name evidence="4" type="ORF">NEJAP_0782</name>
</gene>
<proteinExistence type="predicted"/>
<dbReference type="PANTHER" id="PTHR43584">
    <property type="entry name" value="NUCLEOTIDYL TRANSFERASE"/>
    <property type="match status" value="1"/>
</dbReference>
<keyword evidence="1 4" id="KW-0808">Transferase</keyword>
<evidence type="ECO:0000313" key="5">
    <source>
        <dbReference type="Proteomes" id="UP000595332"/>
    </source>
</evidence>
<evidence type="ECO:0000256" key="1">
    <source>
        <dbReference type="ARBA" id="ARBA00022679"/>
    </source>
</evidence>
<keyword evidence="2 4" id="KW-0548">Nucleotidyltransferase</keyword>
<name>A0A7R6SUP7_9GAMM</name>
<dbReference type="Proteomes" id="UP000595332">
    <property type="component" value="Chromosome"/>
</dbReference>
<protein>
    <submittedName>
        <fullName evidence="4">Mannose-1-phosphate guanylyltransferase</fullName>
        <ecNumber evidence="4">2.7.7.13</ecNumber>
    </submittedName>
</protein>
<accession>A0A7R6SUP7</accession>
<dbReference type="EMBL" id="AP014546">
    <property type="protein sequence ID" value="BBB28739.1"/>
    <property type="molecule type" value="Genomic_DNA"/>
</dbReference>